<evidence type="ECO:0000256" key="1">
    <source>
        <dbReference type="SAM" id="MobiDB-lite"/>
    </source>
</evidence>
<protein>
    <submittedName>
        <fullName evidence="2">Uncharacterized protein</fullName>
    </submittedName>
</protein>
<feature type="compositionally biased region" description="Basic and acidic residues" evidence="1">
    <location>
        <begin position="169"/>
        <end position="192"/>
    </location>
</feature>
<dbReference type="STRING" id="1329250.WOSG25_090320"/>
<sequence>MRLFRKKYIYEFLNGVNFGDFDPKSPEEMIGIVESESYRLEDEHRHGSVIAAKSFSDKKIFVAIKVDLPLSENADIDELLQDLYSKKYVPFNEHIFDGGEVYIKDEEAAKGSISSSPETSEAEMPNEMKALLAKSKAAENLEPVAEPTDVTSNAVAKLEKQMAEQRAEVAELRKQLAQREAESAKKDSKGAVEPENPELPTNESIKPELENEPVPGTNRVQNGQQSTDDNLEQQPAEIVDVVHGVSNMLGTNLADFVASEKAKILADLRQYDKRYLIEPEVKSRIEEQKKTTIRSLTQQSDTEKSAAISSENERHANELKNIDVRFTESLNKDISVATTQLDTQAKQEIAAEYKKQTSQLDNILKGKTDELQMRQREINDSMRAEFEAAMSEFNNGHEAVIKEVENQRVSDNIISMRA</sequence>
<name>A0A069CU80_WEIOS</name>
<dbReference type="AlphaFoldDB" id="A0A069CU80"/>
<dbReference type="OrthoDB" id="2199968at2"/>
<keyword evidence="3" id="KW-1185">Reference proteome</keyword>
<feature type="compositionally biased region" description="Polar residues" evidence="1">
    <location>
        <begin position="218"/>
        <end position="228"/>
    </location>
</feature>
<proteinExistence type="predicted"/>
<gene>
    <name evidence="2" type="ORF">WOSG25_090320</name>
</gene>
<organism evidence="2 3">
    <name type="scientific">Weissella oryzae (strain DSM 25784 / JCM 18191 / LMG 30913 / SG25)</name>
    <dbReference type="NCBI Taxonomy" id="1329250"/>
    <lineage>
        <taxon>Bacteria</taxon>
        <taxon>Bacillati</taxon>
        <taxon>Bacillota</taxon>
        <taxon>Bacilli</taxon>
        <taxon>Lactobacillales</taxon>
        <taxon>Lactobacillaceae</taxon>
        <taxon>Weissella</taxon>
    </lineage>
</organism>
<feature type="region of interest" description="Disordered" evidence="1">
    <location>
        <begin position="169"/>
        <end position="230"/>
    </location>
</feature>
<dbReference type="eggNOG" id="ENOG503427C">
    <property type="taxonomic scope" value="Bacteria"/>
</dbReference>
<dbReference type="EMBL" id="DF820492">
    <property type="protein sequence ID" value="GAK31335.1"/>
    <property type="molecule type" value="Genomic_DNA"/>
</dbReference>
<accession>A0A069CU80</accession>
<feature type="region of interest" description="Disordered" evidence="1">
    <location>
        <begin position="292"/>
        <end position="314"/>
    </location>
</feature>
<dbReference type="Proteomes" id="UP000030643">
    <property type="component" value="Unassembled WGS sequence"/>
</dbReference>
<evidence type="ECO:0000313" key="2">
    <source>
        <dbReference type="EMBL" id="GAK31335.1"/>
    </source>
</evidence>
<evidence type="ECO:0000313" key="3">
    <source>
        <dbReference type="Proteomes" id="UP000030643"/>
    </source>
</evidence>
<dbReference type="RefSeq" id="WP_027699330.1">
    <property type="nucleotide sequence ID" value="NZ_DF820492.1"/>
</dbReference>
<reference evidence="3" key="1">
    <citation type="journal article" date="2014" name="Genome Announc.">
        <title>Draft genome sequence of Weissella oryzae SG25T, isolated from fermented rice grains.</title>
        <authorList>
            <person name="Tanizawa Y."/>
            <person name="Fujisawa T."/>
            <person name="Mochizuki T."/>
            <person name="Kaminuma E."/>
            <person name="Suzuki Y."/>
            <person name="Nakamura Y."/>
            <person name="Tohno M."/>
        </authorList>
    </citation>
    <scope>NUCLEOTIDE SEQUENCE [LARGE SCALE GENOMIC DNA]</scope>
    <source>
        <strain evidence="3">DSM 25784 / JCM 18191 / LMG 30913 / SG25</strain>
    </source>
</reference>